<evidence type="ECO:0000256" key="5">
    <source>
        <dbReference type="ARBA" id="ARBA00022989"/>
    </source>
</evidence>
<comment type="similarity">
    <text evidence="7">Belongs to the binding-protein-dependent transport system permease family.</text>
</comment>
<feature type="transmembrane region" description="Helical" evidence="7">
    <location>
        <begin position="78"/>
        <end position="101"/>
    </location>
</feature>
<comment type="subcellular location">
    <subcellularLocation>
        <location evidence="1 7">Cell membrane</location>
        <topology evidence="1 7">Multi-pass membrane protein</topology>
    </subcellularLocation>
</comment>
<keyword evidence="2 7" id="KW-0813">Transport</keyword>
<keyword evidence="10" id="KW-1185">Reference proteome</keyword>
<dbReference type="PROSITE" id="PS50928">
    <property type="entry name" value="ABC_TM1"/>
    <property type="match status" value="1"/>
</dbReference>
<evidence type="ECO:0000256" key="4">
    <source>
        <dbReference type="ARBA" id="ARBA00022692"/>
    </source>
</evidence>
<feature type="transmembrane region" description="Helical" evidence="7">
    <location>
        <begin position="191"/>
        <end position="218"/>
    </location>
</feature>
<evidence type="ECO:0000313" key="9">
    <source>
        <dbReference type="EMBL" id="QAB19315.1"/>
    </source>
</evidence>
<evidence type="ECO:0000256" key="6">
    <source>
        <dbReference type="ARBA" id="ARBA00023136"/>
    </source>
</evidence>
<organism evidence="9 10">
    <name type="scientific">Leucobacter muris</name>
    <dbReference type="NCBI Taxonomy" id="1935379"/>
    <lineage>
        <taxon>Bacteria</taxon>
        <taxon>Bacillati</taxon>
        <taxon>Actinomycetota</taxon>
        <taxon>Actinomycetes</taxon>
        <taxon>Micrococcales</taxon>
        <taxon>Microbacteriaceae</taxon>
        <taxon>Leucobacter</taxon>
    </lineage>
</organism>
<dbReference type="SUPFAM" id="SSF161098">
    <property type="entry name" value="MetI-like"/>
    <property type="match status" value="1"/>
</dbReference>
<dbReference type="Proteomes" id="UP000285768">
    <property type="component" value="Chromosome"/>
</dbReference>
<dbReference type="CDD" id="cd06261">
    <property type="entry name" value="TM_PBP2"/>
    <property type="match status" value="1"/>
</dbReference>
<dbReference type="EMBL" id="CP035037">
    <property type="protein sequence ID" value="QAB19315.1"/>
    <property type="molecule type" value="Genomic_DNA"/>
</dbReference>
<dbReference type="InterPro" id="IPR035906">
    <property type="entry name" value="MetI-like_sf"/>
</dbReference>
<keyword evidence="6 7" id="KW-0472">Membrane</keyword>
<gene>
    <name evidence="9" type="ORF">Leucomu_14175</name>
</gene>
<dbReference type="PANTHER" id="PTHR43386">
    <property type="entry name" value="OLIGOPEPTIDE TRANSPORT SYSTEM PERMEASE PROTEIN APPC"/>
    <property type="match status" value="1"/>
</dbReference>
<reference evidence="9 10" key="1">
    <citation type="submission" date="2019-01" db="EMBL/GenBank/DDBJ databases">
        <title>Leucobacter muris sp. nov. isolated from the nose of a laboratory mouse.</title>
        <authorList>
            <person name="Benga L."/>
            <person name="Sproeer C."/>
            <person name="Schumann P."/>
            <person name="Verbarg S."/>
            <person name="Bunk B."/>
            <person name="Engelhardt E."/>
            <person name="Benten P.M."/>
            <person name="Sager M."/>
        </authorList>
    </citation>
    <scope>NUCLEOTIDE SEQUENCE [LARGE SCALE GENOMIC DNA]</scope>
    <source>
        <strain evidence="9 10">DSM 101948</strain>
    </source>
</reference>
<dbReference type="Gene3D" id="1.10.3720.10">
    <property type="entry name" value="MetI-like"/>
    <property type="match status" value="1"/>
</dbReference>
<keyword evidence="3" id="KW-1003">Cell membrane</keyword>
<feature type="domain" description="ABC transmembrane type-1" evidence="8">
    <location>
        <begin position="74"/>
        <end position="264"/>
    </location>
</feature>
<evidence type="ECO:0000256" key="2">
    <source>
        <dbReference type="ARBA" id="ARBA00022448"/>
    </source>
</evidence>
<keyword evidence="4 7" id="KW-0812">Transmembrane</keyword>
<evidence type="ECO:0000259" key="8">
    <source>
        <dbReference type="PROSITE" id="PS50928"/>
    </source>
</evidence>
<evidence type="ECO:0000313" key="10">
    <source>
        <dbReference type="Proteomes" id="UP000285768"/>
    </source>
</evidence>
<accession>A0ABX5QJV6</accession>
<feature type="transmembrane region" description="Helical" evidence="7">
    <location>
        <begin position="12"/>
        <end position="35"/>
    </location>
</feature>
<feature type="transmembrane region" description="Helical" evidence="7">
    <location>
        <begin position="113"/>
        <end position="132"/>
    </location>
</feature>
<evidence type="ECO:0000256" key="7">
    <source>
        <dbReference type="RuleBase" id="RU363032"/>
    </source>
</evidence>
<dbReference type="InterPro" id="IPR000515">
    <property type="entry name" value="MetI-like"/>
</dbReference>
<dbReference type="PANTHER" id="PTHR43386:SF1">
    <property type="entry name" value="D,D-DIPEPTIDE TRANSPORT SYSTEM PERMEASE PROTEIN DDPC-RELATED"/>
    <property type="match status" value="1"/>
</dbReference>
<name>A0ABX5QJV6_9MICO</name>
<proteinExistence type="inferred from homology"/>
<keyword evidence="5 7" id="KW-1133">Transmembrane helix</keyword>
<dbReference type="InterPro" id="IPR050366">
    <property type="entry name" value="BP-dependent_transpt_permease"/>
</dbReference>
<evidence type="ECO:0000256" key="3">
    <source>
        <dbReference type="ARBA" id="ARBA00022475"/>
    </source>
</evidence>
<sequence length="279" mass="29542">MPVPRWLRKPPLADAITLGVIVLLLAAGLLAPLIAPYDPNRVSLSEALLPASLDHPLGTDANGRDLLSRLLWGARTALLGPLLVVAVSTVVGTALAVFAAWRGGFVDALISRALDMVFAFPALLLALISTVLLGPGLFSVALALSISYVPYIARVVRSAAIKQRQMPFVQASVIQGFSGYFITMRNILPNVLPLVFAQAAIVFGWAVVDLAAISYLGLGVQPPTADWGQMIANGQASILRGYPEESVYAGALIVILVVCVTLLSDRLSERWEASHVAGD</sequence>
<evidence type="ECO:0000256" key="1">
    <source>
        <dbReference type="ARBA" id="ARBA00004651"/>
    </source>
</evidence>
<protein>
    <submittedName>
        <fullName evidence="9">ABC transporter permease</fullName>
    </submittedName>
</protein>
<feature type="transmembrane region" description="Helical" evidence="7">
    <location>
        <begin position="247"/>
        <end position="264"/>
    </location>
</feature>
<dbReference type="Pfam" id="PF00528">
    <property type="entry name" value="BPD_transp_1"/>
    <property type="match status" value="1"/>
</dbReference>